<sequence length="221" mass="25300">MKGKISQWKDDKGFGFIQPDDGSEKLFFHISSVETNARRPQVGDYVFYESMRDSQQRLRARNVIIQGLITVTSTKSASKRGPDQIEGPKKGILDYISILVILGSIIAAGFEFYHSRNIESTWPYGVPAIIFYFILNRQKKPKEKSFKCVRCGTLSTHNVRTIRAWNNGFNKFYCQTCHHQWLKDKPVSFQNRTQSTGCLGVVALIIMMPVLGSIAWHQWMS</sequence>
<dbReference type="Pfam" id="PF00313">
    <property type="entry name" value="CSD"/>
    <property type="match status" value="1"/>
</dbReference>
<keyword evidence="2" id="KW-1133">Transmembrane helix</keyword>
<dbReference type="InterPro" id="IPR052069">
    <property type="entry name" value="Ca-reg_mRNA-binding_domain"/>
</dbReference>
<dbReference type="GO" id="GO:0005829">
    <property type="term" value="C:cytosol"/>
    <property type="evidence" value="ECO:0007669"/>
    <property type="project" value="UniProtKB-ARBA"/>
</dbReference>
<accession>A0A0C5VKE0</accession>
<dbReference type="PROSITE" id="PS51857">
    <property type="entry name" value="CSD_2"/>
    <property type="match status" value="1"/>
</dbReference>
<keyword evidence="2" id="KW-0812">Transmembrane</keyword>
<evidence type="ECO:0000256" key="2">
    <source>
        <dbReference type="SAM" id="Phobius"/>
    </source>
</evidence>
<evidence type="ECO:0000259" key="3">
    <source>
        <dbReference type="PROSITE" id="PS51857"/>
    </source>
</evidence>
<name>A0A0C5VKE0_9GAMM</name>
<dbReference type="EMBL" id="CP007142">
    <property type="protein sequence ID" value="AJQ94731.1"/>
    <property type="molecule type" value="Genomic_DNA"/>
</dbReference>
<keyword evidence="5" id="KW-1185">Reference proteome</keyword>
<dbReference type="STRING" id="1445510.YC6258_02693"/>
<dbReference type="InterPro" id="IPR002059">
    <property type="entry name" value="CSP_DNA-bd"/>
</dbReference>
<dbReference type="GO" id="GO:0003730">
    <property type="term" value="F:mRNA 3'-UTR binding"/>
    <property type="evidence" value="ECO:0007669"/>
    <property type="project" value="TreeGrafter"/>
</dbReference>
<evidence type="ECO:0000313" key="5">
    <source>
        <dbReference type="Proteomes" id="UP000032266"/>
    </source>
</evidence>
<dbReference type="Proteomes" id="UP000032266">
    <property type="component" value="Chromosome"/>
</dbReference>
<dbReference type="InterPro" id="IPR012340">
    <property type="entry name" value="NA-bd_OB-fold"/>
</dbReference>
<keyword evidence="1" id="KW-0597">Phosphoprotein</keyword>
<feature type="domain" description="CSD" evidence="3">
    <location>
        <begin position="1"/>
        <end position="65"/>
    </location>
</feature>
<evidence type="ECO:0000256" key="1">
    <source>
        <dbReference type="ARBA" id="ARBA00022553"/>
    </source>
</evidence>
<dbReference type="GO" id="GO:0043488">
    <property type="term" value="P:regulation of mRNA stability"/>
    <property type="evidence" value="ECO:0007669"/>
    <property type="project" value="TreeGrafter"/>
</dbReference>
<dbReference type="AlphaFoldDB" id="A0A0C5VKE0"/>
<feature type="transmembrane region" description="Helical" evidence="2">
    <location>
        <begin position="120"/>
        <end position="135"/>
    </location>
</feature>
<dbReference type="RefSeq" id="WP_052830235.1">
    <property type="nucleotide sequence ID" value="NZ_CP007142.1"/>
</dbReference>
<dbReference type="InterPro" id="IPR011129">
    <property type="entry name" value="CSD"/>
</dbReference>
<feature type="transmembrane region" description="Helical" evidence="2">
    <location>
        <begin position="92"/>
        <end position="114"/>
    </location>
</feature>
<dbReference type="SUPFAM" id="SSF50249">
    <property type="entry name" value="Nucleic acid-binding proteins"/>
    <property type="match status" value="1"/>
</dbReference>
<organism evidence="4 5">
    <name type="scientific">Gynuella sunshinyii YC6258</name>
    <dbReference type="NCBI Taxonomy" id="1445510"/>
    <lineage>
        <taxon>Bacteria</taxon>
        <taxon>Pseudomonadati</taxon>
        <taxon>Pseudomonadota</taxon>
        <taxon>Gammaproteobacteria</taxon>
        <taxon>Oceanospirillales</taxon>
        <taxon>Saccharospirillaceae</taxon>
        <taxon>Gynuella</taxon>
    </lineage>
</organism>
<reference evidence="4 5" key="1">
    <citation type="submission" date="2014-01" db="EMBL/GenBank/DDBJ databases">
        <title>Full genme sequencing of cellulolytic bacterium Gynuella sunshinyii YC6258T gen. nov., sp. nov.</title>
        <authorList>
            <person name="Khan H."/>
            <person name="Chung E.J."/>
            <person name="Chung Y.R."/>
        </authorList>
    </citation>
    <scope>NUCLEOTIDE SEQUENCE [LARGE SCALE GENOMIC DNA]</scope>
    <source>
        <strain evidence="4 5">YC6258</strain>
    </source>
</reference>
<gene>
    <name evidence="4" type="ORF">YC6258_02693</name>
</gene>
<dbReference type="Gene3D" id="2.40.50.140">
    <property type="entry name" value="Nucleic acid-binding proteins"/>
    <property type="match status" value="1"/>
</dbReference>
<evidence type="ECO:0000313" key="4">
    <source>
        <dbReference type="EMBL" id="AJQ94731.1"/>
    </source>
</evidence>
<dbReference type="HOGENOM" id="CLU_1249167_0_0_6"/>
<dbReference type="KEGG" id="gsn:YC6258_02693"/>
<protein>
    <submittedName>
        <fullName evidence="4">Cold shock protein</fullName>
    </submittedName>
</protein>
<dbReference type="PANTHER" id="PTHR12962">
    <property type="entry name" value="CALCIUM-REGULATED HEAT STABLE PROTEIN CRHSP-24-RELATED"/>
    <property type="match status" value="1"/>
</dbReference>
<dbReference type="CDD" id="cd04458">
    <property type="entry name" value="CSP_CDS"/>
    <property type="match status" value="1"/>
</dbReference>
<dbReference type="SMART" id="SM00357">
    <property type="entry name" value="CSP"/>
    <property type="match status" value="1"/>
</dbReference>
<dbReference type="PANTHER" id="PTHR12962:SF1">
    <property type="entry name" value="COLD SHOCK DOMAIN-CONTAINING PROTEIN CG9705"/>
    <property type="match status" value="1"/>
</dbReference>
<feature type="transmembrane region" description="Helical" evidence="2">
    <location>
        <begin position="198"/>
        <end position="219"/>
    </location>
</feature>
<proteinExistence type="predicted"/>
<keyword evidence="2" id="KW-0472">Membrane</keyword>